<sequence length="545" mass="61603">MAAVSGAENPGDDVEEEALVRWGRVNRRCAAVADEVGDPKLSDDHRLVVEDPIIAVICCDVVTADGQLCDPSKGRQINLYVVEIDAAANGVPVTAEIGVESPDEGGIEARAALGDEWPQTRRLELVVEVVVPFVLGKQLREHARWRDRALGKAVVKAKTTGFWLTTHPAMGRTSHRWVSSPLAKPTSRTMPNSDGKLYPLLFKPWSNIITRQNALTQRWEALPIDGNPAMGRLNHRWEGMTIGSHLRKGIFLRVEVLECGISEQVLLGLVGLEFSGCNGLLSTQVPMKKVGDKLIPKTEDEFDAEDIKKVENYAKAINMLYCAVNPDDYRKISCCSTAKEMWDKLEVTYEGTDQVREAKIDFLTQEYEMFRMKEHVKIDDMFDRFSKIVNDLLALKRTYTDRDLVRKILRSLTSEWRSKADAIYESIGTSNVTIDGLRAFKEPTMNDSSDDDEVKLVMKRFCKFLRKKEKVEDGPVCYGCGEAGNIKNKCPRNGRNTRHFKRQRAYISWGGDSGDESTDQDLLLQRLETEYRVLLVWLLHVLHTW</sequence>
<organism evidence="3 4">
    <name type="scientific">Cuscuta campestris</name>
    <dbReference type="NCBI Taxonomy" id="132261"/>
    <lineage>
        <taxon>Eukaryota</taxon>
        <taxon>Viridiplantae</taxon>
        <taxon>Streptophyta</taxon>
        <taxon>Embryophyta</taxon>
        <taxon>Tracheophyta</taxon>
        <taxon>Spermatophyta</taxon>
        <taxon>Magnoliopsida</taxon>
        <taxon>eudicotyledons</taxon>
        <taxon>Gunneridae</taxon>
        <taxon>Pentapetalae</taxon>
        <taxon>asterids</taxon>
        <taxon>lamiids</taxon>
        <taxon>Solanales</taxon>
        <taxon>Convolvulaceae</taxon>
        <taxon>Cuscuteae</taxon>
        <taxon>Cuscuta</taxon>
        <taxon>Cuscuta subgen. Grammica</taxon>
        <taxon>Cuscuta sect. Cleistogrammica</taxon>
    </lineage>
</organism>
<keyword evidence="1" id="KW-0479">Metal-binding</keyword>
<evidence type="ECO:0000256" key="1">
    <source>
        <dbReference type="PROSITE-ProRule" id="PRU00047"/>
    </source>
</evidence>
<dbReference type="PROSITE" id="PS50158">
    <property type="entry name" value="ZF_CCHC"/>
    <property type="match status" value="1"/>
</dbReference>
<name>A0A484KJV3_9ASTE</name>
<keyword evidence="1" id="KW-0862">Zinc</keyword>
<dbReference type="PANTHER" id="PTHR34676">
    <property type="entry name" value="DUF4219 DOMAIN-CONTAINING PROTEIN-RELATED"/>
    <property type="match status" value="1"/>
</dbReference>
<accession>A0A484KJV3</accession>
<protein>
    <recommendedName>
        <fullName evidence="2">CCHC-type domain-containing protein</fullName>
    </recommendedName>
</protein>
<dbReference type="EMBL" id="OOIL02000426">
    <property type="protein sequence ID" value="VFQ64745.1"/>
    <property type="molecule type" value="Genomic_DNA"/>
</dbReference>
<dbReference type="OrthoDB" id="7478066at2759"/>
<evidence type="ECO:0000313" key="3">
    <source>
        <dbReference type="EMBL" id="VFQ64745.1"/>
    </source>
</evidence>
<feature type="domain" description="CCHC-type" evidence="2">
    <location>
        <begin position="477"/>
        <end position="492"/>
    </location>
</feature>
<proteinExistence type="predicted"/>
<dbReference type="GO" id="GO:0003676">
    <property type="term" value="F:nucleic acid binding"/>
    <property type="evidence" value="ECO:0007669"/>
    <property type="project" value="InterPro"/>
</dbReference>
<dbReference type="AlphaFoldDB" id="A0A484KJV3"/>
<evidence type="ECO:0000259" key="2">
    <source>
        <dbReference type="PROSITE" id="PS50158"/>
    </source>
</evidence>
<dbReference type="PANTHER" id="PTHR34676:SF15">
    <property type="entry name" value="ZINC FINGER, CCHC-TYPE-RELATED"/>
    <property type="match status" value="1"/>
</dbReference>
<dbReference type="Proteomes" id="UP000595140">
    <property type="component" value="Unassembled WGS sequence"/>
</dbReference>
<dbReference type="InterPro" id="IPR001878">
    <property type="entry name" value="Znf_CCHC"/>
</dbReference>
<keyword evidence="1" id="KW-0863">Zinc-finger</keyword>
<dbReference type="Pfam" id="PF14223">
    <property type="entry name" value="Retrotran_gag_2"/>
    <property type="match status" value="1"/>
</dbReference>
<gene>
    <name evidence="3" type="ORF">CCAM_LOCUS6521</name>
</gene>
<evidence type="ECO:0000313" key="4">
    <source>
        <dbReference type="Proteomes" id="UP000595140"/>
    </source>
</evidence>
<keyword evidence="4" id="KW-1185">Reference proteome</keyword>
<dbReference type="GO" id="GO:0008270">
    <property type="term" value="F:zinc ion binding"/>
    <property type="evidence" value="ECO:0007669"/>
    <property type="project" value="UniProtKB-KW"/>
</dbReference>
<reference evidence="3 4" key="1">
    <citation type="submission" date="2018-04" db="EMBL/GenBank/DDBJ databases">
        <authorList>
            <person name="Vogel A."/>
        </authorList>
    </citation>
    <scope>NUCLEOTIDE SEQUENCE [LARGE SCALE GENOMIC DNA]</scope>
</reference>